<dbReference type="GO" id="GO:0005730">
    <property type="term" value="C:nucleolus"/>
    <property type="evidence" value="ECO:0007669"/>
    <property type="project" value="InterPro"/>
</dbReference>
<dbReference type="GO" id="GO:0030896">
    <property type="term" value="C:checkpoint clamp complex"/>
    <property type="evidence" value="ECO:0007669"/>
    <property type="project" value="InterPro"/>
</dbReference>
<dbReference type="GO" id="GO:0033314">
    <property type="term" value="P:mitotic DNA replication checkpoint signaling"/>
    <property type="evidence" value="ECO:0007669"/>
    <property type="project" value="TreeGrafter"/>
</dbReference>
<sequence>MRFRATLASPVQFGRLVTSLSPLSKFATIKLKPDSVHFVCLSDTTANGVQVWSQIAVSSIFRIDEDFRLESNSNNEIYLEVSTEALARALRSAHGATEVTIKLAKKGGQGPDGSGKGARPVLTLSIKTISKGMNPTDITQDVGVRVRKAAEMDLLKEPLCPTPDINIILPPLATLRTICERLKTISPLVMLSANHRGELRLRAESDDANVTTEWRGLQHPRPGDEDPTSTAEPDPSQFFSVTVDSKNLLKFLAAYPISSSTIASLCDGHCAIFYLYLASKGDSQGGVLTYFVPAVNTGGAMGDD</sequence>
<dbReference type="GO" id="GO:0031573">
    <property type="term" value="P:mitotic intra-S DNA damage checkpoint signaling"/>
    <property type="evidence" value="ECO:0007669"/>
    <property type="project" value="TreeGrafter"/>
</dbReference>
<evidence type="ECO:0000256" key="2">
    <source>
        <dbReference type="ARBA" id="ARBA00005563"/>
    </source>
</evidence>
<proteinExistence type="inferred from homology"/>
<evidence type="ECO:0000313" key="7">
    <source>
        <dbReference type="Proteomes" id="UP000198372"/>
    </source>
</evidence>
<dbReference type="GO" id="GO:0000724">
    <property type="term" value="P:double-strand break repair via homologous recombination"/>
    <property type="evidence" value="ECO:0007669"/>
    <property type="project" value="TreeGrafter"/>
</dbReference>
<protein>
    <recommendedName>
        <fullName evidence="4">Checkpoint protein</fullName>
    </recommendedName>
</protein>
<evidence type="ECO:0000256" key="4">
    <source>
        <dbReference type="PIRNR" id="PIRNR011312"/>
    </source>
</evidence>
<evidence type="ECO:0000256" key="3">
    <source>
        <dbReference type="ARBA" id="ARBA00023242"/>
    </source>
</evidence>
<dbReference type="GO" id="GO:0035861">
    <property type="term" value="C:site of double-strand break"/>
    <property type="evidence" value="ECO:0007669"/>
    <property type="project" value="TreeGrafter"/>
</dbReference>
<dbReference type="PANTHER" id="PTHR12900:SF0">
    <property type="entry name" value="CHECKPOINT PROTEIN"/>
    <property type="match status" value="1"/>
</dbReference>
<dbReference type="GO" id="GO:0000723">
    <property type="term" value="P:telomere maintenance"/>
    <property type="evidence" value="ECO:0007669"/>
    <property type="project" value="TreeGrafter"/>
</dbReference>
<dbReference type="Gene3D" id="3.70.10.10">
    <property type="match status" value="1"/>
</dbReference>
<dbReference type="EMBL" id="FMSP01000024">
    <property type="protein sequence ID" value="SCV74873.1"/>
    <property type="molecule type" value="Genomic_DNA"/>
</dbReference>
<comment type="subcellular location">
    <subcellularLocation>
        <location evidence="1">Nucleus</location>
    </subcellularLocation>
</comment>
<dbReference type="PIRSF" id="PIRSF011312">
    <property type="entry name" value="Cell_cycle_HUS1"/>
    <property type="match status" value="1"/>
</dbReference>
<accession>A0A238FSD4</accession>
<evidence type="ECO:0000256" key="5">
    <source>
        <dbReference type="SAM" id="MobiDB-lite"/>
    </source>
</evidence>
<dbReference type="OrthoDB" id="337750at2759"/>
<reference evidence="7" key="1">
    <citation type="submission" date="2016-09" db="EMBL/GenBank/DDBJ databases">
        <authorList>
            <person name="Jeantristanb JTB J.-T."/>
            <person name="Ricardo R."/>
        </authorList>
    </citation>
    <scope>NUCLEOTIDE SEQUENCE [LARGE SCALE GENOMIC DNA]</scope>
</reference>
<dbReference type="InterPro" id="IPR007150">
    <property type="entry name" value="HUS1/Mec3"/>
</dbReference>
<dbReference type="Proteomes" id="UP000198372">
    <property type="component" value="Unassembled WGS sequence"/>
</dbReference>
<dbReference type="SUPFAM" id="SSF55979">
    <property type="entry name" value="DNA clamp"/>
    <property type="match status" value="1"/>
</dbReference>
<gene>
    <name evidence="6" type="ORF">BQ2448_7902</name>
</gene>
<dbReference type="AlphaFoldDB" id="A0A238FSD4"/>
<feature type="region of interest" description="Disordered" evidence="5">
    <location>
        <begin position="210"/>
        <end position="236"/>
    </location>
</feature>
<name>A0A238FSD4_9BASI</name>
<evidence type="ECO:0000313" key="6">
    <source>
        <dbReference type="EMBL" id="SCV74873.1"/>
    </source>
</evidence>
<dbReference type="PANTHER" id="PTHR12900">
    <property type="entry name" value="MITOTIC AND DNA DAMAGE CHECKPOINT PROTEIN HUS1"/>
    <property type="match status" value="1"/>
</dbReference>
<keyword evidence="3" id="KW-0539">Nucleus</keyword>
<evidence type="ECO:0000256" key="1">
    <source>
        <dbReference type="ARBA" id="ARBA00004123"/>
    </source>
</evidence>
<dbReference type="InterPro" id="IPR046938">
    <property type="entry name" value="DNA_clamp_sf"/>
</dbReference>
<dbReference type="InterPro" id="IPR016580">
    <property type="entry name" value="HUS1"/>
</dbReference>
<dbReference type="Pfam" id="PF04005">
    <property type="entry name" value="Hus1"/>
    <property type="match status" value="1"/>
</dbReference>
<organism evidence="6 7">
    <name type="scientific">Microbotryum intermedium</name>
    <dbReference type="NCBI Taxonomy" id="269621"/>
    <lineage>
        <taxon>Eukaryota</taxon>
        <taxon>Fungi</taxon>
        <taxon>Dikarya</taxon>
        <taxon>Basidiomycota</taxon>
        <taxon>Pucciniomycotina</taxon>
        <taxon>Microbotryomycetes</taxon>
        <taxon>Microbotryales</taxon>
        <taxon>Microbotryaceae</taxon>
        <taxon>Microbotryum</taxon>
    </lineage>
</organism>
<comment type="similarity">
    <text evidence="2 4">Belongs to the HUS1 family.</text>
</comment>
<dbReference type="STRING" id="269621.A0A238FSD4"/>
<dbReference type="GO" id="GO:0006289">
    <property type="term" value="P:nucleotide-excision repair"/>
    <property type="evidence" value="ECO:0007669"/>
    <property type="project" value="TreeGrafter"/>
</dbReference>
<dbReference type="GO" id="GO:0044778">
    <property type="term" value="P:meiotic DNA integrity checkpoint signaling"/>
    <property type="evidence" value="ECO:0007669"/>
    <property type="project" value="TreeGrafter"/>
</dbReference>
<keyword evidence="7" id="KW-1185">Reference proteome</keyword>